<organism evidence="6 7">
    <name type="scientific">Didymella pomorum</name>
    <dbReference type="NCBI Taxonomy" id="749634"/>
    <lineage>
        <taxon>Eukaryota</taxon>
        <taxon>Fungi</taxon>
        <taxon>Dikarya</taxon>
        <taxon>Ascomycota</taxon>
        <taxon>Pezizomycotina</taxon>
        <taxon>Dothideomycetes</taxon>
        <taxon>Pleosporomycetidae</taxon>
        <taxon>Pleosporales</taxon>
        <taxon>Pleosporineae</taxon>
        <taxon>Didymellaceae</taxon>
        <taxon>Didymella</taxon>
    </lineage>
</organism>
<reference evidence="6" key="1">
    <citation type="submission" date="2022-10" db="EMBL/GenBank/DDBJ databases">
        <title>Tapping the CABI collections for fungal endophytes: first genome assemblies for Collariella, Neodidymelliopsis, Ascochyta clinopodiicola, Didymella pomorum, Didymosphaeria variabile, Neocosmospora piperis and Neocucurbitaria cava.</title>
        <authorList>
            <person name="Hill R."/>
        </authorList>
    </citation>
    <scope>NUCLEOTIDE SEQUENCE</scope>
    <source>
        <strain evidence="6">IMI 355091</strain>
    </source>
</reference>
<evidence type="ECO:0000313" key="6">
    <source>
        <dbReference type="EMBL" id="KAJ4399788.1"/>
    </source>
</evidence>
<dbReference type="OrthoDB" id="3359285at2759"/>
<keyword evidence="7" id="KW-1185">Reference proteome</keyword>
<accession>A0A9W8Z5P9</accession>
<keyword evidence="4" id="KW-0408">Iron</keyword>
<evidence type="ECO:0000256" key="2">
    <source>
        <dbReference type="ARBA" id="ARBA00022617"/>
    </source>
</evidence>
<dbReference type="InterPro" id="IPR025702">
    <property type="entry name" value="OXD"/>
</dbReference>
<evidence type="ECO:0000256" key="4">
    <source>
        <dbReference type="ARBA" id="ARBA00023004"/>
    </source>
</evidence>
<dbReference type="Proteomes" id="UP001140510">
    <property type="component" value="Unassembled WGS sequence"/>
</dbReference>
<name>A0A9W8Z5P9_9PLEO</name>
<comment type="caution">
    <text evidence="6">The sequence shown here is derived from an EMBL/GenBank/DDBJ whole genome shotgun (WGS) entry which is preliminary data.</text>
</comment>
<dbReference type="EMBL" id="JAPEVA010000100">
    <property type="protein sequence ID" value="KAJ4399788.1"/>
    <property type="molecule type" value="Genomic_DNA"/>
</dbReference>
<evidence type="ECO:0000256" key="5">
    <source>
        <dbReference type="ARBA" id="ARBA00023239"/>
    </source>
</evidence>
<evidence type="ECO:0000256" key="1">
    <source>
        <dbReference type="ARBA" id="ARBA00001970"/>
    </source>
</evidence>
<protein>
    <submittedName>
        <fullName evidence="6">Uncharacterized protein</fullName>
    </submittedName>
</protein>
<dbReference type="GO" id="GO:0046872">
    <property type="term" value="F:metal ion binding"/>
    <property type="evidence" value="ECO:0007669"/>
    <property type="project" value="UniProtKB-KW"/>
</dbReference>
<keyword evidence="5" id="KW-0456">Lyase</keyword>
<comment type="cofactor">
    <cofactor evidence="1">
        <name>heme b</name>
        <dbReference type="ChEBI" id="CHEBI:60344"/>
    </cofactor>
</comment>
<keyword evidence="2" id="KW-0349">Heme</keyword>
<evidence type="ECO:0000313" key="7">
    <source>
        <dbReference type="Proteomes" id="UP001140510"/>
    </source>
</evidence>
<evidence type="ECO:0000256" key="3">
    <source>
        <dbReference type="ARBA" id="ARBA00022723"/>
    </source>
</evidence>
<sequence length="108" mass="12378">MHPVLIKGCFANDLWDVIDSSTYEARLEKTFGLGFFDDLSSLESWSKSHQTHLDIFGGFLMYAKKLKNVLSLRLFHEIYVLEACQQILEYVSYHEETGMLNALQAAKA</sequence>
<proteinExistence type="predicted"/>
<dbReference type="GO" id="GO:0016829">
    <property type="term" value="F:lyase activity"/>
    <property type="evidence" value="ECO:0007669"/>
    <property type="project" value="UniProtKB-KW"/>
</dbReference>
<dbReference type="Pfam" id="PF13816">
    <property type="entry name" value="Dehydratase_hem"/>
    <property type="match status" value="1"/>
</dbReference>
<keyword evidence="3" id="KW-0479">Metal-binding</keyword>
<gene>
    <name evidence="6" type="ORF">N0V91_009152</name>
</gene>
<dbReference type="AlphaFoldDB" id="A0A9W8Z5P9"/>